<evidence type="ECO:0000313" key="2">
    <source>
        <dbReference type="EMBL" id="MBB6124442.1"/>
    </source>
</evidence>
<keyword evidence="3" id="KW-1185">Reference proteome</keyword>
<name>A0A841J267_9SPHN</name>
<evidence type="ECO:0000256" key="1">
    <source>
        <dbReference type="SAM" id="SignalP"/>
    </source>
</evidence>
<dbReference type="EMBL" id="JACIJP010000003">
    <property type="protein sequence ID" value="MBB6124442.1"/>
    <property type="molecule type" value="Genomic_DNA"/>
</dbReference>
<feature type="signal peptide" evidence="1">
    <location>
        <begin position="1"/>
        <end position="21"/>
    </location>
</feature>
<proteinExistence type="predicted"/>
<accession>A0A841J267</accession>
<organism evidence="2 3">
    <name type="scientific">Sphingobium subterraneum</name>
    <dbReference type="NCBI Taxonomy" id="627688"/>
    <lineage>
        <taxon>Bacteria</taxon>
        <taxon>Pseudomonadati</taxon>
        <taxon>Pseudomonadota</taxon>
        <taxon>Alphaproteobacteria</taxon>
        <taxon>Sphingomonadales</taxon>
        <taxon>Sphingomonadaceae</taxon>
        <taxon>Sphingobium</taxon>
    </lineage>
</organism>
<reference evidence="2 3" key="1">
    <citation type="submission" date="2020-08" db="EMBL/GenBank/DDBJ databases">
        <title>Genomic Encyclopedia of Type Strains, Phase IV (KMG-IV): sequencing the most valuable type-strain genomes for metagenomic binning, comparative biology and taxonomic classification.</title>
        <authorList>
            <person name="Goeker M."/>
        </authorList>
    </citation>
    <scope>NUCLEOTIDE SEQUENCE [LARGE SCALE GENOMIC DNA]</scope>
    <source>
        <strain evidence="2 3">DSM 102255</strain>
    </source>
</reference>
<feature type="chain" id="PRO_5032590496" evidence="1">
    <location>
        <begin position="22"/>
        <end position="259"/>
    </location>
</feature>
<gene>
    <name evidence="2" type="ORF">FHS92_002187</name>
</gene>
<keyword evidence="1" id="KW-0732">Signal</keyword>
<protein>
    <submittedName>
        <fullName evidence="2">Uncharacterized protein</fullName>
    </submittedName>
</protein>
<evidence type="ECO:0000313" key="3">
    <source>
        <dbReference type="Proteomes" id="UP000552700"/>
    </source>
</evidence>
<dbReference type="Proteomes" id="UP000552700">
    <property type="component" value="Unassembled WGS sequence"/>
</dbReference>
<dbReference type="AlphaFoldDB" id="A0A841J267"/>
<comment type="caution">
    <text evidence="2">The sequence shown here is derived from an EMBL/GenBank/DDBJ whole genome shotgun (WGS) entry which is preliminary data.</text>
</comment>
<sequence length="259" mass="28272">MQLASLKLVIASLLLALQPSAADAIVAIPPMTVSMPLVSQDARCKWTLSQIGGRSDGAAVPVPALRIGSPVRRSTVSFTTGGGGTSRGIWEAKQRAAGLPFEPQPFNINSRSQPWIYTELQGQSRNLAYQRVPLLPQHNPIGPEALVYAQSVSKTSGRIVAVQMMLRSAPGTTPRYRLSGNGPCHGETVDIYGTSAFHISVAMLTRDPLCMRQDQFACTKVAPPHGRLLFVHRQKGWQFFEHRWVDFDAISSERKKQGA</sequence>